<keyword evidence="5" id="KW-1185">Reference proteome</keyword>
<keyword evidence="4" id="KW-0378">Hydrolase</keyword>
<name>A0A4P8IRQ0_9BURK</name>
<organism evidence="4 5">
    <name type="scientific">Trinickia violacea</name>
    <dbReference type="NCBI Taxonomy" id="2571746"/>
    <lineage>
        <taxon>Bacteria</taxon>
        <taxon>Pseudomonadati</taxon>
        <taxon>Pseudomonadota</taxon>
        <taxon>Betaproteobacteria</taxon>
        <taxon>Burkholderiales</taxon>
        <taxon>Burkholderiaceae</taxon>
        <taxon>Trinickia</taxon>
    </lineage>
</organism>
<evidence type="ECO:0000259" key="3">
    <source>
        <dbReference type="SMART" id="SM00903"/>
    </source>
</evidence>
<dbReference type="Pfam" id="PF01613">
    <property type="entry name" value="Flavin_Reduct"/>
    <property type="match status" value="1"/>
</dbReference>
<dbReference type="RefSeq" id="WP_137333213.1">
    <property type="nucleotide sequence ID" value="NZ_CP040077.1"/>
</dbReference>
<dbReference type="Pfam" id="PF00561">
    <property type="entry name" value="Abhydrolase_1"/>
    <property type="match status" value="1"/>
</dbReference>
<dbReference type="InterPro" id="IPR000073">
    <property type="entry name" value="AB_hydrolase_1"/>
</dbReference>
<dbReference type="GO" id="GO:0042602">
    <property type="term" value="F:riboflavin reductase (NADPH) activity"/>
    <property type="evidence" value="ECO:0007669"/>
    <property type="project" value="TreeGrafter"/>
</dbReference>
<dbReference type="PANTHER" id="PTHR30466">
    <property type="entry name" value="FLAVIN REDUCTASE"/>
    <property type="match status" value="1"/>
</dbReference>
<dbReference type="Gene3D" id="3.40.50.1820">
    <property type="entry name" value="alpha/beta hydrolase"/>
    <property type="match status" value="1"/>
</dbReference>
<dbReference type="KEGG" id="tvl:FAZ95_15195"/>
<dbReference type="Gene3D" id="2.30.110.10">
    <property type="entry name" value="Electron Transport, Fmn-binding Protein, Chain A"/>
    <property type="match status" value="1"/>
</dbReference>
<dbReference type="GO" id="GO:0010181">
    <property type="term" value="F:FMN binding"/>
    <property type="evidence" value="ECO:0007669"/>
    <property type="project" value="InterPro"/>
</dbReference>
<dbReference type="InterPro" id="IPR012349">
    <property type="entry name" value="Split_barrel_FMN-bd"/>
</dbReference>
<dbReference type="SUPFAM" id="SSF53474">
    <property type="entry name" value="alpha/beta-Hydrolases"/>
    <property type="match status" value="1"/>
</dbReference>
<dbReference type="InterPro" id="IPR029058">
    <property type="entry name" value="AB_hydrolase_fold"/>
</dbReference>
<dbReference type="InterPro" id="IPR002563">
    <property type="entry name" value="Flavin_Rdtase-like_dom"/>
</dbReference>
<protein>
    <submittedName>
        <fullName evidence="4">Alpha/beta fold hydrolase</fullName>
    </submittedName>
</protein>
<comment type="similarity">
    <text evidence="1">Belongs to the non-flavoprotein flavin reductase family.</text>
</comment>
<feature type="domain" description="Flavin reductase like" evidence="3">
    <location>
        <begin position="300"/>
        <end position="444"/>
    </location>
</feature>
<dbReference type="EMBL" id="CP040077">
    <property type="protein sequence ID" value="QCP50395.1"/>
    <property type="molecule type" value="Genomic_DNA"/>
</dbReference>
<dbReference type="AlphaFoldDB" id="A0A4P8IRQ0"/>
<gene>
    <name evidence="4" type="ORF">FAZ95_15195</name>
</gene>
<keyword evidence="2" id="KW-0560">Oxidoreductase</keyword>
<dbReference type="Proteomes" id="UP000298656">
    <property type="component" value="Chromosome 1"/>
</dbReference>
<dbReference type="SMART" id="SM00903">
    <property type="entry name" value="Flavin_Reduct"/>
    <property type="match status" value="1"/>
</dbReference>
<evidence type="ECO:0000313" key="5">
    <source>
        <dbReference type="Proteomes" id="UP000298656"/>
    </source>
</evidence>
<dbReference type="InterPro" id="IPR050268">
    <property type="entry name" value="NADH-dep_flavin_reductase"/>
</dbReference>
<proteinExistence type="inferred from homology"/>
<dbReference type="PANTHER" id="PTHR30466:SF11">
    <property type="entry name" value="FLAVIN-DEPENDENT MONOOXYGENASE, REDUCTASE SUBUNIT HSAB"/>
    <property type="match status" value="1"/>
</dbReference>
<dbReference type="SUPFAM" id="SSF50475">
    <property type="entry name" value="FMN-binding split barrel"/>
    <property type="match status" value="1"/>
</dbReference>
<sequence>MTSRFTGFDGVKLAADVGGDPADPAVLLLPAFGQTRAAWARAARALIAAGRFVVTVDLRGHGESDWSPDGSYELGDIAQDVAAVIAQMPSQPAVVGAGLGGLAALTAIGEHAGPDPIASALVLIDAAPRMAPKGLDRITALMTVDIPGFSSVEEAAAVVAEHLSNRERLDIGEVQRHLRRADDGRLRWHIDPAYQGFKADAAMRRAAQRRLTAAAATLDIPILFVHGEASAKIDQASIDAFRELVPHAEFIDIAGVGDMIIADRNDAFDSAILDFLERVVPRRASRPQGGVTARMLRDAMGCFATGVTVITTTGVNGEPVGFTANSFTSVSLEPPLVLFCVKRESASVAALRACGAFAVNILHIGQQAVSTRFAGKTGDRFAETEWDEWDHGVPIILDAMGNFECLIREIHDGGDHLIVVGSVKRVNFDPARDPLLFMQGKYRRVHVTREELN</sequence>
<evidence type="ECO:0000256" key="2">
    <source>
        <dbReference type="ARBA" id="ARBA00023002"/>
    </source>
</evidence>
<dbReference type="GO" id="GO:0016787">
    <property type="term" value="F:hydrolase activity"/>
    <property type="evidence" value="ECO:0007669"/>
    <property type="project" value="UniProtKB-KW"/>
</dbReference>
<dbReference type="OrthoDB" id="5380819at2"/>
<reference evidence="4 5" key="1">
    <citation type="submission" date="2019-05" db="EMBL/GenBank/DDBJ databases">
        <title>Burkholderia sp. DHOD12, isolated from subtropical forest soil.</title>
        <authorList>
            <person name="Gao Z.-H."/>
            <person name="Qiu L.-H."/>
        </authorList>
    </citation>
    <scope>NUCLEOTIDE SEQUENCE [LARGE SCALE GENOMIC DNA]</scope>
    <source>
        <strain evidence="4 5">DHOD12</strain>
    </source>
</reference>
<evidence type="ECO:0000256" key="1">
    <source>
        <dbReference type="ARBA" id="ARBA00008898"/>
    </source>
</evidence>
<accession>A0A4P8IRQ0</accession>
<evidence type="ECO:0000313" key="4">
    <source>
        <dbReference type="EMBL" id="QCP50395.1"/>
    </source>
</evidence>